<proteinExistence type="predicted"/>
<dbReference type="STRING" id="160492.XF_1449"/>
<dbReference type="HOGENOM" id="CLU_3376798_0_0_6"/>
<dbReference type="EMBL" id="AE003849">
    <property type="protein sequence ID" value="AAF84258.1"/>
    <property type="molecule type" value="Genomic_DNA"/>
</dbReference>
<dbReference type="AlphaFoldDB" id="Q9PDD0"/>
<organism evidence="1 2">
    <name type="scientific">Xylella fastidiosa (strain 9a5c)</name>
    <dbReference type="NCBI Taxonomy" id="160492"/>
    <lineage>
        <taxon>Bacteria</taxon>
        <taxon>Pseudomonadati</taxon>
        <taxon>Pseudomonadota</taxon>
        <taxon>Gammaproteobacteria</taxon>
        <taxon>Lysobacterales</taxon>
        <taxon>Lysobacteraceae</taxon>
        <taxon>Xylella</taxon>
    </lineage>
</organism>
<gene>
    <name evidence="1" type="ordered locus">XF_1449</name>
</gene>
<dbReference type="KEGG" id="xfa:XF_1449"/>
<evidence type="ECO:0000313" key="2">
    <source>
        <dbReference type="Proteomes" id="UP000000812"/>
    </source>
</evidence>
<name>Q9PDD0_XYLFA</name>
<sequence length="34" mass="4104">MERQLGDYTRFCIDMSAAETKFNVIYYQLLMQHS</sequence>
<dbReference type="PIR" id="B82679">
    <property type="entry name" value="B82679"/>
</dbReference>
<protein>
    <submittedName>
        <fullName evidence="1">Uncharacterized protein</fullName>
    </submittedName>
</protein>
<dbReference type="Proteomes" id="UP000000812">
    <property type="component" value="Chromosome"/>
</dbReference>
<evidence type="ECO:0000313" key="1">
    <source>
        <dbReference type="EMBL" id="AAF84258.1"/>
    </source>
</evidence>
<accession>Q9PDD0</accession>
<reference evidence="1 2" key="1">
    <citation type="journal article" date="2000" name="Nature">
        <title>The genome sequence of the plant pathogen Xylella fastidiosa.</title>
        <authorList>
            <person name="Simpson A.J."/>
            <person name="Reinach F.C."/>
            <person name="Arruda P."/>
            <person name="Abreu F.A."/>
            <person name="Acencio M."/>
            <person name="Alvarenga R."/>
            <person name="Alves L.M."/>
            <person name="Araya J.E."/>
            <person name="Baia G.S."/>
            <person name="Baptista C.S."/>
            <person name="Barros M.H."/>
            <person name="Bonaccorsi E.D."/>
            <person name="Bordin S."/>
            <person name="Bove J.M."/>
            <person name="Briones M.R."/>
            <person name="Bueno M.R."/>
            <person name="Camargo A.A."/>
            <person name="Camargo L.E."/>
            <person name="Carraro D.M."/>
            <person name="Carrer H."/>
            <person name="Colauto N.B."/>
            <person name="Colombo C."/>
            <person name="Costa F.F."/>
            <person name="Costa M.C."/>
            <person name="Costa-Neto C.M."/>
            <person name="Coutinho L.L."/>
            <person name="Cristofani M."/>
            <person name="Dias-Neto E."/>
            <person name="Docena C."/>
            <person name="El-Dorry H."/>
            <person name="Facincani A.P."/>
            <person name="Ferreira A.J."/>
            <person name="Ferreira V.C."/>
            <person name="Ferro J.A."/>
            <person name="Fraga J.S."/>
            <person name="Franca S.C."/>
            <person name="Franco M.C."/>
            <person name="Frohme M."/>
            <person name="Furlan L.R."/>
            <person name="Garnier M."/>
            <person name="Goldman G.H."/>
            <person name="Goldman M.H."/>
            <person name="Gomes S.L."/>
            <person name="Gruber A."/>
            <person name="Ho P.L."/>
            <person name="Hoheisel J.D."/>
            <person name="Junqueira M.L."/>
            <person name="Kemper E.L."/>
            <person name="Kitajima J.P."/>
            <person name="Krieger J.E."/>
            <person name="Kuramae E.E."/>
            <person name="Laigret F."/>
            <person name="Lambais M.R."/>
            <person name="Leite L.C."/>
            <person name="Lemos E.G."/>
            <person name="Lemos M.V."/>
            <person name="Lopes S.A."/>
            <person name="Lopes C.R."/>
            <person name="Machado J.A."/>
            <person name="Machado M.A."/>
            <person name="Madeira A.M."/>
            <person name="Madeira H.M."/>
            <person name="Marino C.L."/>
            <person name="Marques M.V."/>
            <person name="Martins E.A."/>
            <person name="Martins E.M."/>
            <person name="Matsukuma A.Y."/>
            <person name="Menck C.F."/>
            <person name="Miracca E.C."/>
            <person name="Miyaki C.Y."/>
            <person name="Monteriro-Vitorello C.B."/>
            <person name="Moon D.H."/>
            <person name="Nagai M.A."/>
            <person name="Nascimento A.L."/>
            <person name="Netto L.E."/>
            <person name="Nhani A.Jr."/>
            <person name="Nobrega F.G."/>
            <person name="Nunes L.R."/>
            <person name="Oliveira M.A."/>
            <person name="de Oliveira M.C."/>
            <person name="de Oliveira R.C."/>
            <person name="Palmieri D.A."/>
            <person name="Paris A."/>
            <person name="Peixoto B.R."/>
            <person name="Pereira G.A."/>
            <person name="Pereira H.A.Jr."/>
            <person name="Pesquero J.B."/>
            <person name="Quaggio R.B."/>
            <person name="Roberto P.G."/>
            <person name="Rodrigues V."/>
            <person name="de M Rosa A.J."/>
            <person name="de Rosa V.E.Jr."/>
            <person name="de Sa R.G."/>
            <person name="Santelli R.V."/>
            <person name="Sawasaki H.E."/>
            <person name="da Silva A.C."/>
            <person name="da Silva A.M."/>
            <person name="da Silva F.R."/>
            <person name="da Silva W.A.Jr."/>
            <person name="da Silveira J.F."/>
            <person name="Silvestri M.L."/>
            <person name="Siqueira W.J."/>
            <person name="de Souza A.A."/>
            <person name="de Souza A.P."/>
            <person name="Terenzi M.F."/>
            <person name="Truffi D."/>
            <person name="Tsai S.M."/>
            <person name="Tsuhako M.H."/>
            <person name="Vallada H."/>
            <person name="Van Sluys M.A."/>
            <person name="Verjovski-Almeida S."/>
            <person name="Vettore A.L."/>
            <person name="Zago M.A."/>
            <person name="Zatz M."/>
            <person name="Meidanis J."/>
            <person name="Setubal J.C."/>
        </authorList>
    </citation>
    <scope>NUCLEOTIDE SEQUENCE [LARGE SCALE GENOMIC DNA]</scope>
    <source>
        <strain evidence="1 2">9a5c</strain>
    </source>
</reference>